<dbReference type="GO" id="GO:0006044">
    <property type="term" value="P:N-acetylglucosamine metabolic process"/>
    <property type="evidence" value="ECO:0007669"/>
    <property type="project" value="TreeGrafter"/>
</dbReference>
<proteinExistence type="predicted"/>
<dbReference type="PANTHER" id="PTHR35020">
    <property type="entry name" value="N-ACETYLGLUCOSAMINE-INDUCED PROTEIN 1"/>
    <property type="match status" value="1"/>
</dbReference>
<dbReference type="InterPro" id="IPR022036">
    <property type="entry name" value="DUF3605"/>
</dbReference>
<dbReference type="AlphaFoldDB" id="A0A1E4T934"/>
<dbReference type="OrthoDB" id="10053431at2759"/>
<name>A0A1E4T934_9ASCO</name>
<dbReference type="STRING" id="983967.A0A1E4T934"/>
<gene>
    <name evidence="1" type="ORF">CANARDRAFT_190037</name>
</gene>
<keyword evidence="2" id="KW-1185">Reference proteome</keyword>
<dbReference type="Pfam" id="PF12239">
    <property type="entry name" value="DUF3605"/>
    <property type="match status" value="1"/>
</dbReference>
<dbReference type="Proteomes" id="UP000094801">
    <property type="component" value="Unassembled WGS sequence"/>
</dbReference>
<feature type="non-terminal residue" evidence="1">
    <location>
        <position position="1"/>
    </location>
</feature>
<accession>A0A1E4T934</accession>
<dbReference type="PANTHER" id="PTHR35020:SF2">
    <property type="entry name" value="N-ACETYLGLUCOSAMINE-INDUCED PROTEIN 1"/>
    <property type="match status" value="1"/>
</dbReference>
<dbReference type="GO" id="GO:0005737">
    <property type="term" value="C:cytoplasm"/>
    <property type="evidence" value="ECO:0007669"/>
    <property type="project" value="TreeGrafter"/>
</dbReference>
<evidence type="ECO:0000313" key="1">
    <source>
        <dbReference type="EMBL" id="ODV88266.1"/>
    </source>
</evidence>
<evidence type="ECO:0000313" key="2">
    <source>
        <dbReference type="Proteomes" id="UP000094801"/>
    </source>
</evidence>
<dbReference type="EMBL" id="KV453847">
    <property type="protein sequence ID" value="ODV88266.1"/>
    <property type="molecule type" value="Genomic_DNA"/>
</dbReference>
<protein>
    <submittedName>
        <fullName evidence="1">Uncharacterized protein</fullName>
    </submittedName>
</protein>
<feature type="non-terminal residue" evidence="1">
    <location>
        <position position="156"/>
    </location>
</feature>
<organism evidence="1 2">
    <name type="scientific">[Candida] arabinofermentans NRRL YB-2248</name>
    <dbReference type="NCBI Taxonomy" id="983967"/>
    <lineage>
        <taxon>Eukaryota</taxon>
        <taxon>Fungi</taxon>
        <taxon>Dikarya</taxon>
        <taxon>Ascomycota</taxon>
        <taxon>Saccharomycotina</taxon>
        <taxon>Pichiomycetes</taxon>
        <taxon>Pichiales</taxon>
        <taxon>Pichiaceae</taxon>
        <taxon>Ogataea</taxon>
        <taxon>Ogataea/Candida clade</taxon>
    </lineage>
</organism>
<sequence length="156" mass="18184">PMPFSKARELIDNGEIQLLTRSRECMDKYNNHRHALKSKGVDMITNLIVNELHWAPADYRPFASEKDIVITRNSFPYYLESNTAHLCIWVKFPLLPDPSSPIGDISQRNKDLIERYIQKTFVEWLGIPRENIAWFKNWASLQSIKSIPHIHVIVKG</sequence>
<reference evidence="2" key="1">
    <citation type="submission" date="2016-04" db="EMBL/GenBank/DDBJ databases">
        <title>Comparative genomics of biotechnologically important yeasts.</title>
        <authorList>
            <consortium name="DOE Joint Genome Institute"/>
            <person name="Riley R."/>
            <person name="Haridas S."/>
            <person name="Wolfe K.H."/>
            <person name="Lopes M.R."/>
            <person name="Hittinger C.T."/>
            <person name="Goker M."/>
            <person name="Salamov A."/>
            <person name="Wisecaver J."/>
            <person name="Long T.M."/>
            <person name="Aerts A.L."/>
            <person name="Barry K."/>
            <person name="Choi C."/>
            <person name="Clum A."/>
            <person name="Coughlan A.Y."/>
            <person name="Deshpande S."/>
            <person name="Douglass A.P."/>
            <person name="Hanson S.J."/>
            <person name="Klenk H.-P."/>
            <person name="Labutti K."/>
            <person name="Lapidus A."/>
            <person name="Lindquist E."/>
            <person name="Lipzen A."/>
            <person name="Meier-Kolthoff J.P."/>
            <person name="Ohm R.A."/>
            <person name="Otillar R.P."/>
            <person name="Pangilinan J."/>
            <person name="Peng Y."/>
            <person name="Rokas A."/>
            <person name="Rosa C.A."/>
            <person name="Scheuner C."/>
            <person name="Sibirny A.A."/>
            <person name="Slot J.C."/>
            <person name="Stielow J.B."/>
            <person name="Sun H."/>
            <person name="Kurtzman C.P."/>
            <person name="Blackwell M."/>
            <person name="Grigoriev I.V."/>
            <person name="Jeffries T.W."/>
        </authorList>
    </citation>
    <scope>NUCLEOTIDE SEQUENCE [LARGE SCALE GENOMIC DNA]</scope>
    <source>
        <strain evidence="2">NRRL YB-2248</strain>
    </source>
</reference>